<comment type="caution">
    <text evidence="1">The sequence shown here is derived from an EMBL/GenBank/DDBJ whole genome shotgun (WGS) entry which is preliminary data.</text>
</comment>
<dbReference type="Proteomes" id="UP000574332">
    <property type="component" value="Unassembled WGS sequence"/>
</dbReference>
<name>A0A8E2D5E2_9PORP</name>
<accession>A0A8E2D5E2</accession>
<dbReference type="AlphaFoldDB" id="A0A8E2D5E2"/>
<dbReference type="EMBL" id="JACCCY010000002">
    <property type="protein sequence ID" value="NYI49823.1"/>
    <property type="molecule type" value="Genomic_DNA"/>
</dbReference>
<keyword evidence="2" id="KW-1185">Reference proteome</keyword>
<sequence>MLLQTYNLIEIMNELKKKRSRFKELIKTYSEANPYNFDLFLANVMKDEYVLSIMRSIYVIPHFDTQPDRWICSQRLLLG</sequence>
<reference evidence="1 2" key="1">
    <citation type="submission" date="2020-07" db="EMBL/GenBank/DDBJ databases">
        <title>Genomic Encyclopedia of Type Strains, Phase IV (KMG-IV): sequencing the most valuable type-strain genomes for metagenomic binning, comparative biology and taxonomic classification.</title>
        <authorList>
            <person name="Goeker M."/>
        </authorList>
    </citation>
    <scope>NUCLEOTIDE SEQUENCE [LARGE SCALE GENOMIC DNA]</scope>
    <source>
        <strain evidence="1 2">DSM 23697</strain>
    </source>
</reference>
<evidence type="ECO:0000313" key="1">
    <source>
        <dbReference type="EMBL" id="NYI49823.1"/>
    </source>
</evidence>
<evidence type="ECO:0000313" key="2">
    <source>
        <dbReference type="Proteomes" id="UP000574332"/>
    </source>
</evidence>
<gene>
    <name evidence="1" type="ORF">F5613_001901</name>
</gene>
<organism evidence="1 2">
    <name type="scientific">Macellibacteroides fermentans</name>
    <dbReference type="NCBI Taxonomy" id="879969"/>
    <lineage>
        <taxon>Bacteria</taxon>
        <taxon>Pseudomonadati</taxon>
        <taxon>Bacteroidota</taxon>
        <taxon>Bacteroidia</taxon>
        <taxon>Bacteroidales</taxon>
        <taxon>Porphyromonadaceae</taxon>
        <taxon>Macellibacteroides</taxon>
    </lineage>
</organism>
<protein>
    <submittedName>
        <fullName evidence="1">Uncharacterized protein</fullName>
    </submittedName>
</protein>
<proteinExistence type="predicted"/>